<dbReference type="AlphaFoldDB" id="A0AAV7T7S2"/>
<evidence type="ECO:0000313" key="3">
    <source>
        <dbReference type="Proteomes" id="UP001066276"/>
    </source>
</evidence>
<sequence length="130" mass="14197">MAGDLSISCRLLLTVLRLVSLFHGRTVCGSPFTRYAPPARPSQSGRKGLGQVARSWLPGRPHGVSRHRAGAQRLSERVSPCTLPDLTLESGTEERLVPVLGLVFPVVETLVQKDWENWMVASELGPVESL</sequence>
<keyword evidence="3" id="KW-1185">Reference proteome</keyword>
<keyword evidence="1" id="KW-0732">Signal</keyword>
<feature type="chain" id="PRO_5043809723" evidence="1">
    <location>
        <begin position="30"/>
        <end position="130"/>
    </location>
</feature>
<protein>
    <submittedName>
        <fullName evidence="2">Uncharacterized protein</fullName>
    </submittedName>
</protein>
<feature type="signal peptide" evidence="1">
    <location>
        <begin position="1"/>
        <end position="29"/>
    </location>
</feature>
<proteinExistence type="predicted"/>
<evidence type="ECO:0000313" key="2">
    <source>
        <dbReference type="EMBL" id="KAJ1172074.1"/>
    </source>
</evidence>
<comment type="caution">
    <text evidence="2">The sequence shown here is derived from an EMBL/GenBank/DDBJ whole genome shotgun (WGS) entry which is preliminary data.</text>
</comment>
<evidence type="ECO:0000256" key="1">
    <source>
        <dbReference type="SAM" id="SignalP"/>
    </source>
</evidence>
<dbReference type="EMBL" id="JANPWB010000007">
    <property type="protein sequence ID" value="KAJ1172074.1"/>
    <property type="molecule type" value="Genomic_DNA"/>
</dbReference>
<accession>A0AAV7T7S2</accession>
<organism evidence="2 3">
    <name type="scientific">Pleurodeles waltl</name>
    <name type="common">Iberian ribbed newt</name>
    <dbReference type="NCBI Taxonomy" id="8319"/>
    <lineage>
        <taxon>Eukaryota</taxon>
        <taxon>Metazoa</taxon>
        <taxon>Chordata</taxon>
        <taxon>Craniata</taxon>
        <taxon>Vertebrata</taxon>
        <taxon>Euteleostomi</taxon>
        <taxon>Amphibia</taxon>
        <taxon>Batrachia</taxon>
        <taxon>Caudata</taxon>
        <taxon>Salamandroidea</taxon>
        <taxon>Salamandridae</taxon>
        <taxon>Pleurodelinae</taxon>
        <taxon>Pleurodeles</taxon>
    </lineage>
</organism>
<reference evidence="2" key="1">
    <citation type="journal article" date="2022" name="bioRxiv">
        <title>Sequencing and chromosome-scale assembly of the giantPleurodeles waltlgenome.</title>
        <authorList>
            <person name="Brown T."/>
            <person name="Elewa A."/>
            <person name="Iarovenko S."/>
            <person name="Subramanian E."/>
            <person name="Araus A.J."/>
            <person name="Petzold A."/>
            <person name="Susuki M."/>
            <person name="Suzuki K.-i.T."/>
            <person name="Hayashi T."/>
            <person name="Toyoda A."/>
            <person name="Oliveira C."/>
            <person name="Osipova E."/>
            <person name="Leigh N.D."/>
            <person name="Simon A."/>
            <person name="Yun M.H."/>
        </authorList>
    </citation>
    <scope>NUCLEOTIDE SEQUENCE</scope>
    <source>
        <strain evidence="2">20211129_DDA</strain>
        <tissue evidence="2">Liver</tissue>
    </source>
</reference>
<dbReference type="Proteomes" id="UP001066276">
    <property type="component" value="Chromosome 4_1"/>
</dbReference>
<name>A0AAV7T7S2_PLEWA</name>
<gene>
    <name evidence="2" type="ORF">NDU88_003926</name>
</gene>